<accession>A0A3A5HAK1</accession>
<comment type="caution">
    <text evidence="1">The sequence shown here is derived from an EMBL/GenBank/DDBJ whole genome shotgun (WGS) entry which is preliminary data.</text>
</comment>
<evidence type="ECO:0000313" key="1">
    <source>
        <dbReference type="EMBL" id="RJS46878.1"/>
    </source>
</evidence>
<keyword evidence="2" id="KW-1185">Reference proteome</keyword>
<organism evidence="1 2">
    <name type="scientific">Nocardioides cavernaquae</name>
    <dbReference type="NCBI Taxonomy" id="2321396"/>
    <lineage>
        <taxon>Bacteria</taxon>
        <taxon>Bacillati</taxon>
        <taxon>Actinomycetota</taxon>
        <taxon>Actinomycetes</taxon>
        <taxon>Propionibacteriales</taxon>
        <taxon>Nocardioidaceae</taxon>
        <taxon>Nocardioides</taxon>
    </lineage>
</organism>
<evidence type="ECO:0000313" key="2">
    <source>
        <dbReference type="Proteomes" id="UP000276542"/>
    </source>
</evidence>
<name>A0A3A5HAK1_9ACTN</name>
<dbReference type="AlphaFoldDB" id="A0A3A5HAK1"/>
<gene>
    <name evidence="1" type="ORF">D4739_12070</name>
</gene>
<proteinExistence type="predicted"/>
<dbReference type="EMBL" id="QYRP01000002">
    <property type="protein sequence ID" value="RJS46878.1"/>
    <property type="molecule type" value="Genomic_DNA"/>
</dbReference>
<sequence>MTEKLSKSEIRKDQIQDSVEAATHAVGQVSNVVIGAVGDVVKAVGGFATDLFEIREAAKNARKDQGVEDGSDDED</sequence>
<protein>
    <submittedName>
        <fullName evidence="1">Uncharacterized protein</fullName>
    </submittedName>
</protein>
<dbReference type="RefSeq" id="WP_120060848.1">
    <property type="nucleotide sequence ID" value="NZ_QYRP01000002.1"/>
</dbReference>
<reference evidence="2" key="1">
    <citation type="submission" date="2018-09" db="EMBL/GenBank/DDBJ databases">
        <authorList>
            <person name="Zhu H."/>
        </authorList>
    </citation>
    <scope>NUCLEOTIDE SEQUENCE [LARGE SCALE GENOMIC DNA]</scope>
    <source>
        <strain evidence="2">K1W22B-1</strain>
    </source>
</reference>
<dbReference type="Proteomes" id="UP000276542">
    <property type="component" value="Unassembled WGS sequence"/>
</dbReference>